<dbReference type="CDD" id="cd06578">
    <property type="entry name" value="HemD"/>
    <property type="match status" value="1"/>
</dbReference>
<comment type="pathway">
    <text evidence="1 9">Porphyrin-containing compound metabolism; protoporphyrin-IX biosynthesis; coproporphyrinogen-III from 5-aminolevulinate: step 3/4.</text>
</comment>
<comment type="catalytic activity">
    <reaction evidence="8 9">
        <text>hydroxymethylbilane = uroporphyrinogen III + H2O</text>
        <dbReference type="Rhea" id="RHEA:18965"/>
        <dbReference type="ChEBI" id="CHEBI:15377"/>
        <dbReference type="ChEBI" id="CHEBI:57308"/>
        <dbReference type="ChEBI" id="CHEBI:57845"/>
        <dbReference type="EC" id="4.2.1.75"/>
    </reaction>
</comment>
<dbReference type="GO" id="GO:0006782">
    <property type="term" value="P:protoporphyrinogen IX biosynthetic process"/>
    <property type="evidence" value="ECO:0007669"/>
    <property type="project" value="UniProtKB-UniRule"/>
</dbReference>
<dbReference type="PANTHER" id="PTHR38042">
    <property type="entry name" value="UROPORPHYRINOGEN-III SYNTHASE, CHLOROPLASTIC"/>
    <property type="match status" value="1"/>
</dbReference>
<evidence type="ECO:0000313" key="11">
    <source>
        <dbReference type="Proteomes" id="UP000248592"/>
    </source>
</evidence>
<dbReference type="GO" id="GO:0004852">
    <property type="term" value="F:uroporphyrinogen-III synthase activity"/>
    <property type="evidence" value="ECO:0007669"/>
    <property type="project" value="UniProtKB-UniRule"/>
</dbReference>
<dbReference type="InterPro" id="IPR003754">
    <property type="entry name" value="4pyrrol_synth_uPrphyn_synth"/>
</dbReference>
<keyword evidence="4 9" id="KW-0456">Lyase</keyword>
<proteinExistence type="inferred from homology"/>
<dbReference type="PANTHER" id="PTHR38042:SF1">
    <property type="entry name" value="UROPORPHYRINOGEN-III SYNTHASE, CHLOROPLASTIC"/>
    <property type="match status" value="1"/>
</dbReference>
<dbReference type="EMBL" id="CP030085">
    <property type="protein sequence ID" value="AWW50695.1"/>
    <property type="molecule type" value="Genomic_DNA"/>
</dbReference>
<evidence type="ECO:0000256" key="5">
    <source>
        <dbReference type="ARBA" id="ARBA00023244"/>
    </source>
</evidence>
<name>A0A2Z4JQ15_9BURK</name>
<dbReference type="Proteomes" id="UP000248592">
    <property type="component" value="Chromosome"/>
</dbReference>
<accession>A0A2Z4JQ15</accession>
<protein>
    <recommendedName>
        <fullName evidence="7 9">Uroporphyrinogen-III synthase</fullName>
        <ecNumber evidence="3 9">4.2.1.75</ecNumber>
    </recommendedName>
</protein>
<sequence>MNTKTIVITRPVGQARHLMELLSAALSSHTVTQPPQILSLPLLTIIPKADEELISEVISAMQDADLAIFVSPNAIECTLRLIECAWQDLARDIIPIGVMGGSSAQALRHHGIGSEDSPTPILMPEQNAGWDSEGLWQKLQTLGWNWPSKKVVIFKGEGGRDWLAETLEAAGARVTAISVYTRVPLAIDNPAWLPVHEMNFADSLWVLTSSEAVRYLGNVIEDQFRQSLSDANALCPHDNIADAAKAAGFANVLVSEPGDEALIQASLGWIKSLSSQ</sequence>
<dbReference type="InterPro" id="IPR036108">
    <property type="entry name" value="4pyrrol_syn_uPrphyn_synt_sf"/>
</dbReference>
<comment type="similarity">
    <text evidence="2 9">Belongs to the uroporphyrinogen-III synthase family.</text>
</comment>
<evidence type="ECO:0000256" key="6">
    <source>
        <dbReference type="ARBA" id="ARBA00037589"/>
    </source>
</evidence>
<organism evidence="10 11">
    <name type="scientific">Polynucleobacter paneuropaeus</name>
    <dbReference type="NCBI Taxonomy" id="2527775"/>
    <lineage>
        <taxon>Bacteria</taxon>
        <taxon>Pseudomonadati</taxon>
        <taxon>Pseudomonadota</taxon>
        <taxon>Betaproteobacteria</taxon>
        <taxon>Burkholderiales</taxon>
        <taxon>Burkholderiaceae</taxon>
        <taxon>Polynucleobacter</taxon>
    </lineage>
</organism>
<evidence type="ECO:0000256" key="8">
    <source>
        <dbReference type="ARBA" id="ARBA00048617"/>
    </source>
</evidence>
<dbReference type="Pfam" id="PF02602">
    <property type="entry name" value="HEM4"/>
    <property type="match status" value="1"/>
</dbReference>
<keyword evidence="5 9" id="KW-0627">Porphyrin biosynthesis</keyword>
<dbReference type="SUPFAM" id="SSF69618">
    <property type="entry name" value="HemD-like"/>
    <property type="match status" value="1"/>
</dbReference>
<dbReference type="AlphaFoldDB" id="A0A2Z4JQ15"/>
<evidence type="ECO:0000256" key="9">
    <source>
        <dbReference type="RuleBase" id="RU366031"/>
    </source>
</evidence>
<evidence type="ECO:0000256" key="7">
    <source>
        <dbReference type="ARBA" id="ARBA00040167"/>
    </source>
</evidence>
<reference evidence="11" key="1">
    <citation type="submission" date="2018-06" db="EMBL/GenBank/DDBJ databases">
        <title>Description of a new Polynucleobacter species.</title>
        <authorList>
            <person name="Hahn M.W."/>
        </authorList>
    </citation>
    <scope>NUCLEOTIDE SEQUENCE [LARGE SCALE GENOMIC DNA]</scope>
    <source>
        <strain evidence="11">MG-25-Pas1-D2</strain>
    </source>
</reference>
<gene>
    <name evidence="10" type="ORF">Pas1_06690</name>
</gene>
<evidence type="ECO:0000256" key="1">
    <source>
        <dbReference type="ARBA" id="ARBA00004772"/>
    </source>
</evidence>
<dbReference type="UniPathway" id="UPA00251">
    <property type="reaction ID" value="UER00320"/>
</dbReference>
<dbReference type="InterPro" id="IPR039793">
    <property type="entry name" value="UROS/Hem4"/>
</dbReference>
<evidence type="ECO:0000256" key="4">
    <source>
        <dbReference type="ARBA" id="ARBA00023239"/>
    </source>
</evidence>
<comment type="function">
    <text evidence="6 9">Catalyzes cyclization of the linear tetrapyrrole, hydroxymethylbilane, to the macrocyclic uroporphyrinogen III.</text>
</comment>
<dbReference type="GO" id="GO:0006780">
    <property type="term" value="P:uroporphyrinogen III biosynthetic process"/>
    <property type="evidence" value="ECO:0007669"/>
    <property type="project" value="UniProtKB-UniRule"/>
</dbReference>
<evidence type="ECO:0000256" key="3">
    <source>
        <dbReference type="ARBA" id="ARBA00013109"/>
    </source>
</evidence>
<dbReference type="RefSeq" id="WP_112205795.1">
    <property type="nucleotide sequence ID" value="NZ_CBCSBS010000001.1"/>
</dbReference>
<dbReference type="Gene3D" id="3.40.50.10090">
    <property type="match status" value="2"/>
</dbReference>
<dbReference type="EC" id="4.2.1.75" evidence="3 9"/>
<evidence type="ECO:0000256" key="2">
    <source>
        <dbReference type="ARBA" id="ARBA00008133"/>
    </source>
</evidence>
<evidence type="ECO:0000313" key="10">
    <source>
        <dbReference type="EMBL" id="AWW50695.1"/>
    </source>
</evidence>